<evidence type="ECO:0000259" key="3">
    <source>
        <dbReference type="PROSITE" id="PS51186"/>
    </source>
</evidence>
<dbReference type="PANTHER" id="PTHR43800">
    <property type="entry name" value="PEPTIDYL-LYSINE N-ACETYLTRANSFERASE YJAB"/>
    <property type="match status" value="1"/>
</dbReference>
<dbReference type="Proteomes" id="UP000061382">
    <property type="component" value="Chromosome"/>
</dbReference>
<keyword evidence="1 4" id="KW-0808">Transferase</keyword>
<keyword evidence="2" id="KW-0012">Acyltransferase</keyword>
<dbReference type="PROSITE" id="PS51186">
    <property type="entry name" value="GNAT"/>
    <property type="match status" value="1"/>
</dbReference>
<evidence type="ECO:0000256" key="2">
    <source>
        <dbReference type="ARBA" id="ARBA00023315"/>
    </source>
</evidence>
<dbReference type="EMBL" id="CP012643">
    <property type="protein sequence ID" value="ALJ01418.1"/>
    <property type="molecule type" value="Genomic_DNA"/>
</dbReference>
<evidence type="ECO:0000313" key="5">
    <source>
        <dbReference type="Proteomes" id="UP000061382"/>
    </source>
</evidence>
<dbReference type="AlphaFoldDB" id="A0A0P0D3A8"/>
<evidence type="ECO:0000256" key="1">
    <source>
        <dbReference type="ARBA" id="ARBA00022679"/>
    </source>
</evidence>
<protein>
    <submittedName>
        <fullName evidence="4">GCN5 family acetyltransferase</fullName>
    </submittedName>
</protein>
<name>A0A0P0D3A8_9BACT</name>
<dbReference type="Gene3D" id="3.40.630.30">
    <property type="match status" value="1"/>
</dbReference>
<dbReference type="SUPFAM" id="SSF55729">
    <property type="entry name" value="Acyl-CoA N-acyltransferases (Nat)"/>
    <property type="match status" value="1"/>
</dbReference>
<keyword evidence="5" id="KW-1185">Reference proteome</keyword>
<dbReference type="InterPro" id="IPR000182">
    <property type="entry name" value="GNAT_dom"/>
</dbReference>
<reference evidence="4 5" key="1">
    <citation type="submission" date="2015-08" db="EMBL/GenBank/DDBJ databases">
        <title>Complete genome sequence of Rufibacter tibetensis strain 1351t, a radiation-resistant bacterium from tibet plateau.</title>
        <authorList>
            <person name="Dai J."/>
        </authorList>
    </citation>
    <scope>NUCLEOTIDE SEQUENCE [LARGE SCALE GENOMIC DNA]</scope>
    <source>
        <strain evidence="4 5">1351</strain>
    </source>
</reference>
<dbReference type="CDD" id="cd04301">
    <property type="entry name" value="NAT_SF"/>
    <property type="match status" value="1"/>
</dbReference>
<proteinExistence type="predicted"/>
<dbReference type="PATRIC" id="fig|512763.3.peg.2697"/>
<gene>
    <name evidence="4" type="ORF">DC20_12295</name>
</gene>
<sequence length="144" mass="16188">MRLDTVSPAEYPALVEVWEASVRATHHFVTESEIAFYRPLILQDYLKMMNLVCARDEKGSIIGFAGTAHGKLEMLFLHPEGRGKGEGKILVQHVIRHHQVTKVDVNEENEQALGFYLHLGFKVIGRTELDSAGKPHPILYLVLG</sequence>
<feature type="domain" description="N-acetyltransferase" evidence="3">
    <location>
        <begin position="1"/>
        <end position="144"/>
    </location>
</feature>
<evidence type="ECO:0000313" key="4">
    <source>
        <dbReference type="EMBL" id="ALJ01418.1"/>
    </source>
</evidence>
<dbReference type="PANTHER" id="PTHR43800:SF1">
    <property type="entry name" value="PEPTIDYL-LYSINE N-ACETYLTRANSFERASE YJAB"/>
    <property type="match status" value="1"/>
</dbReference>
<dbReference type="Pfam" id="PF13673">
    <property type="entry name" value="Acetyltransf_10"/>
    <property type="match status" value="1"/>
</dbReference>
<dbReference type="OrthoDB" id="9789605at2"/>
<dbReference type="KEGG" id="rti:DC20_12295"/>
<accession>A0A0P0D3A8</accession>
<organism evidence="4 5">
    <name type="scientific">Rufibacter tibetensis</name>
    <dbReference type="NCBI Taxonomy" id="512763"/>
    <lineage>
        <taxon>Bacteria</taxon>
        <taxon>Pseudomonadati</taxon>
        <taxon>Bacteroidota</taxon>
        <taxon>Cytophagia</taxon>
        <taxon>Cytophagales</taxon>
        <taxon>Hymenobacteraceae</taxon>
        <taxon>Rufibacter</taxon>
    </lineage>
</organism>
<dbReference type="InterPro" id="IPR016181">
    <property type="entry name" value="Acyl_CoA_acyltransferase"/>
</dbReference>
<dbReference type="GO" id="GO:0016747">
    <property type="term" value="F:acyltransferase activity, transferring groups other than amino-acyl groups"/>
    <property type="evidence" value="ECO:0007669"/>
    <property type="project" value="InterPro"/>
</dbReference>